<organism evidence="1 2">
    <name type="scientific">Stereocaulon virgatum</name>
    <dbReference type="NCBI Taxonomy" id="373712"/>
    <lineage>
        <taxon>Eukaryota</taxon>
        <taxon>Fungi</taxon>
        <taxon>Dikarya</taxon>
        <taxon>Ascomycota</taxon>
        <taxon>Pezizomycotina</taxon>
        <taxon>Lecanoromycetes</taxon>
        <taxon>OSLEUM clade</taxon>
        <taxon>Lecanoromycetidae</taxon>
        <taxon>Lecanorales</taxon>
        <taxon>Lecanorineae</taxon>
        <taxon>Stereocaulaceae</taxon>
        <taxon>Stereocaulon</taxon>
    </lineage>
</organism>
<dbReference type="EMBL" id="JBEFKJ010000001">
    <property type="protein sequence ID" value="KAL2048271.1"/>
    <property type="molecule type" value="Genomic_DNA"/>
</dbReference>
<comment type="caution">
    <text evidence="1">The sequence shown here is derived from an EMBL/GenBank/DDBJ whole genome shotgun (WGS) entry which is preliminary data.</text>
</comment>
<evidence type="ECO:0000313" key="2">
    <source>
        <dbReference type="Proteomes" id="UP001590950"/>
    </source>
</evidence>
<gene>
    <name evidence="1" type="ORF">N7G274_000182</name>
</gene>
<name>A0ABR4AU53_9LECA</name>
<proteinExistence type="predicted"/>
<reference evidence="1 2" key="1">
    <citation type="submission" date="2024-09" db="EMBL/GenBank/DDBJ databases">
        <title>Rethinking Asexuality: The Enigmatic Case of Functional Sexual Genes in Lepraria (Stereocaulaceae).</title>
        <authorList>
            <person name="Doellman M."/>
            <person name="Sun Y."/>
            <person name="Barcenas-Pena A."/>
            <person name="Lumbsch H.T."/>
            <person name="Grewe F."/>
        </authorList>
    </citation>
    <scope>NUCLEOTIDE SEQUENCE [LARGE SCALE GENOMIC DNA]</scope>
    <source>
        <strain evidence="1 2">Mercado 3170</strain>
    </source>
</reference>
<accession>A0ABR4AU53</accession>
<protein>
    <submittedName>
        <fullName evidence="1">Uncharacterized protein</fullName>
    </submittedName>
</protein>
<dbReference type="Proteomes" id="UP001590950">
    <property type="component" value="Unassembled WGS sequence"/>
</dbReference>
<keyword evidence="2" id="KW-1185">Reference proteome</keyword>
<sequence length="101" mass="10928">MSGLGRITADIFQAANENNLALACAKLDFSLMKVEAPTEFSGLGAALSSRRRTDDEGDLHHKTATWLAAPFEQLIPSTPELITAYGLRSTEIIRTPCYVGC</sequence>
<evidence type="ECO:0000313" key="1">
    <source>
        <dbReference type="EMBL" id="KAL2048271.1"/>
    </source>
</evidence>